<dbReference type="Proteomes" id="UP000245469">
    <property type="component" value="Unassembled WGS sequence"/>
</dbReference>
<proteinExistence type="predicted"/>
<dbReference type="RefSeq" id="WP_109776010.1">
    <property type="nucleotide sequence ID" value="NZ_QGDQ01000029.1"/>
</dbReference>
<reference evidence="1 2" key="1">
    <citation type="submission" date="2018-03" db="EMBL/GenBank/DDBJ databases">
        <title>Genomic Encyclopedia of Archaeal and Bacterial Type Strains, Phase II (KMG-II): from individual species to whole genera.</title>
        <authorList>
            <person name="Goeker M."/>
        </authorList>
    </citation>
    <scope>NUCLEOTIDE SEQUENCE [LARGE SCALE GENOMIC DNA]</scope>
    <source>
        <strain evidence="1 2">DSM 44889</strain>
    </source>
</reference>
<evidence type="ECO:0000313" key="2">
    <source>
        <dbReference type="Proteomes" id="UP000245469"/>
    </source>
</evidence>
<protein>
    <submittedName>
        <fullName evidence="1">Uncharacterized protein</fullName>
    </submittedName>
</protein>
<organism evidence="1 2">
    <name type="scientific">Quadrisphaera granulorum</name>
    <dbReference type="NCBI Taxonomy" id="317664"/>
    <lineage>
        <taxon>Bacteria</taxon>
        <taxon>Bacillati</taxon>
        <taxon>Actinomycetota</taxon>
        <taxon>Actinomycetes</taxon>
        <taxon>Kineosporiales</taxon>
        <taxon>Kineosporiaceae</taxon>
        <taxon>Quadrisphaera</taxon>
    </lineage>
</organism>
<comment type="caution">
    <text evidence="1">The sequence shown here is derived from an EMBL/GenBank/DDBJ whole genome shotgun (WGS) entry which is preliminary data.</text>
</comment>
<keyword evidence="2" id="KW-1185">Reference proteome</keyword>
<evidence type="ECO:0000313" key="1">
    <source>
        <dbReference type="EMBL" id="PWJ48656.1"/>
    </source>
</evidence>
<sequence length="64" mass="7009">MVIVALLVAWAVVACGLALVLARALAVSSKSDRWIHGHREMRDLRRLHAARPATLHHAAHRDAA</sequence>
<accession>A0A315ZSX2</accession>
<gene>
    <name evidence="1" type="ORF">BXY45_12937</name>
</gene>
<dbReference type="EMBL" id="QGDQ01000029">
    <property type="protein sequence ID" value="PWJ48656.1"/>
    <property type="molecule type" value="Genomic_DNA"/>
</dbReference>
<name>A0A315ZSX2_9ACTN</name>
<dbReference type="AlphaFoldDB" id="A0A315ZSX2"/>